<keyword evidence="4" id="KW-1185">Reference proteome</keyword>
<evidence type="ECO:0000256" key="1">
    <source>
        <dbReference type="SAM" id="Coils"/>
    </source>
</evidence>
<feature type="coiled-coil region" evidence="1">
    <location>
        <begin position="125"/>
        <end position="152"/>
    </location>
</feature>
<feature type="compositionally biased region" description="Polar residues" evidence="2">
    <location>
        <begin position="34"/>
        <end position="47"/>
    </location>
</feature>
<feature type="region of interest" description="Disordered" evidence="2">
    <location>
        <begin position="269"/>
        <end position="300"/>
    </location>
</feature>
<feature type="region of interest" description="Disordered" evidence="2">
    <location>
        <begin position="1"/>
        <end position="47"/>
    </location>
</feature>
<reference evidence="3 4" key="1">
    <citation type="journal article" date="2019" name="Nat. Ecol. Evol.">
        <title>Megaphylogeny resolves global patterns of mushroom evolution.</title>
        <authorList>
            <person name="Varga T."/>
            <person name="Krizsan K."/>
            <person name="Foldi C."/>
            <person name="Dima B."/>
            <person name="Sanchez-Garcia M."/>
            <person name="Sanchez-Ramirez S."/>
            <person name="Szollosi G.J."/>
            <person name="Szarkandi J.G."/>
            <person name="Papp V."/>
            <person name="Albert L."/>
            <person name="Andreopoulos W."/>
            <person name="Angelini C."/>
            <person name="Antonin V."/>
            <person name="Barry K.W."/>
            <person name="Bougher N.L."/>
            <person name="Buchanan P."/>
            <person name="Buyck B."/>
            <person name="Bense V."/>
            <person name="Catcheside P."/>
            <person name="Chovatia M."/>
            <person name="Cooper J."/>
            <person name="Damon W."/>
            <person name="Desjardin D."/>
            <person name="Finy P."/>
            <person name="Geml J."/>
            <person name="Haridas S."/>
            <person name="Hughes K."/>
            <person name="Justo A."/>
            <person name="Karasinski D."/>
            <person name="Kautmanova I."/>
            <person name="Kiss B."/>
            <person name="Kocsube S."/>
            <person name="Kotiranta H."/>
            <person name="LaButti K.M."/>
            <person name="Lechner B.E."/>
            <person name="Liimatainen K."/>
            <person name="Lipzen A."/>
            <person name="Lukacs Z."/>
            <person name="Mihaltcheva S."/>
            <person name="Morgado L.N."/>
            <person name="Niskanen T."/>
            <person name="Noordeloos M.E."/>
            <person name="Ohm R.A."/>
            <person name="Ortiz-Santana B."/>
            <person name="Ovrebo C."/>
            <person name="Racz N."/>
            <person name="Riley R."/>
            <person name="Savchenko A."/>
            <person name="Shiryaev A."/>
            <person name="Soop K."/>
            <person name="Spirin V."/>
            <person name="Szebenyi C."/>
            <person name="Tomsovsky M."/>
            <person name="Tulloss R.E."/>
            <person name="Uehling J."/>
            <person name="Grigoriev I.V."/>
            <person name="Vagvolgyi C."/>
            <person name="Papp T."/>
            <person name="Martin F.M."/>
            <person name="Miettinen O."/>
            <person name="Hibbett D.S."/>
            <person name="Nagy L.G."/>
        </authorList>
    </citation>
    <scope>NUCLEOTIDE SEQUENCE [LARGE SCALE GENOMIC DNA]</scope>
    <source>
        <strain evidence="3 4">CBS 121175</strain>
    </source>
</reference>
<protein>
    <submittedName>
        <fullName evidence="3">Uncharacterized protein</fullName>
    </submittedName>
</protein>
<evidence type="ECO:0000313" key="4">
    <source>
        <dbReference type="Proteomes" id="UP000307440"/>
    </source>
</evidence>
<dbReference type="EMBL" id="ML210167">
    <property type="protein sequence ID" value="TFK27167.1"/>
    <property type="molecule type" value="Genomic_DNA"/>
</dbReference>
<proteinExistence type="predicted"/>
<accession>A0A5C3L2W3</accession>
<dbReference type="AlphaFoldDB" id="A0A5C3L2W3"/>
<gene>
    <name evidence="3" type="ORF">FA15DRAFT_227448</name>
</gene>
<keyword evidence="1" id="KW-0175">Coiled coil</keyword>
<name>A0A5C3L2W3_COPMA</name>
<organism evidence="3 4">
    <name type="scientific">Coprinopsis marcescibilis</name>
    <name type="common">Agaric fungus</name>
    <name type="synonym">Psathyrella marcescibilis</name>
    <dbReference type="NCBI Taxonomy" id="230819"/>
    <lineage>
        <taxon>Eukaryota</taxon>
        <taxon>Fungi</taxon>
        <taxon>Dikarya</taxon>
        <taxon>Basidiomycota</taxon>
        <taxon>Agaricomycotina</taxon>
        <taxon>Agaricomycetes</taxon>
        <taxon>Agaricomycetidae</taxon>
        <taxon>Agaricales</taxon>
        <taxon>Agaricineae</taxon>
        <taxon>Psathyrellaceae</taxon>
        <taxon>Coprinopsis</taxon>
    </lineage>
</organism>
<dbReference type="Proteomes" id="UP000307440">
    <property type="component" value="Unassembled WGS sequence"/>
</dbReference>
<feature type="compositionally biased region" description="Acidic residues" evidence="2">
    <location>
        <begin position="290"/>
        <end position="300"/>
    </location>
</feature>
<sequence>MKRLQLKSDNCLSHNHAQAQESKNGSTSKRKFYNQPNYHNPTPSRSKGMTIETLERLARTDFLSPGGNPDEVLQTTFTNFLRRSDIPTARETDLAESDASAKIKIGMRLGTAALALEVVQKTCYMARMKRDRERKMEQLAEKEKERAEKDGKTRFIGRKWKTPTKPRRTDPGEGKAQESAKRAAAVVLEHWESSLIPWIDFLVDEATGLAEGYSDEECPSTCIRVCAHVLFTLLRLLDDELVLEALDRPSTILLVIKIWTYVVPVTASNSGSEGGSVGKDEDEDKRSDGDSDGSSDDDSTLEEQEYIVMLDPCLCNDEDSVQTCPILGLFELCCGHPSRTKLFLSKAWEFMPSFTPYVLVDTLLQRLDVLVEIHSELGNTEPAMLYLEYMASVTHQILYTSDRVAKILYQDQFILRFADTLHSLLQNEGKDACVSTWEVAVHILMDFISWTQDYCIWRIKGRPHYFLDPVRQVQELLDGNLFLVLMRALEHLKPETKYYNMALSGIALVGSYSLYPRVLDVVSIDMDEHMGKDNLDRVFAKSDFAKVVVGSFIRSWLHGVDRQDCEDGSHYRCNNLTASPSRPFLSDRNLYIA</sequence>
<feature type="compositionally biased region" description="Polar residues" evidence="2">
    <location>
        <begin position="7"/>
        <end position="27"/>
    </location>
</feature>
<evidence type="ECO:0000256" key="2">
    <source>
        <dbReference type="SAM" id="MobiDB-lite"/>
    </source>
</evidence>
<evidence type="ECO:0000313" key="3">
    <source>
        <dbReference type="EMBL" id="TFK27167.1"/>
    </source>
</evidence>